<keyword evidence="5 7" id="KW-0472">Membrane</keyword>
<feature type="transmembrane region" description="Helical" evidence="7">
    <location>
        <begin position="489"/>
        <end position="509"/>
    </location>
</feature>
<evidence type="ECO:0000313" key="9">
    <source>
        <dbReference type="Proteomes" id="UP000735302"/>
    </source>
</evidence>
<proteinExistence type="inferred from homology"/>
<dbReference type="Pfam" id="PF00860">
    <property type="entry name" value="Xan_ur_permease"/>
    <property type="match status" value="1"/>
</dbReference>
<name>A0AAV4DPQ7_9GAST</name>
<evidence type="ECO:0000256" key="3">
    <source>
        <dbReference type="ARBA" id="ARBA00022692"/>
    </source>
</evidence>
<dbReference type="AlphaFoldDB" id="A0AAV4DPQ7"/>
<evidence type="ECO:0000256" key="6">
    <source>
        <dbReference type="SAM" id="MobiDB-lite"/>
    </source>
</evidence>
<feature type="transmembrane region" description="Helical" evidence="7">
    <location>
        <begin position="553"/>
        <end position="573"/>
    </location>
</feature>
<feature type="transmembrane region" description="Helical" evidence="7">
    <location>
        <begin position="210"/>
        <end position="227"/>
    </location>
</feature>
<feature type="transmembrane region" description="Helical" evidence="7">
    <location>
        <begin position="272"/>
        <end position="290"/>
    </location>
</feature>
<reference evidence="8 9" key="1">
    <citation type="journal article" date="2021" name="Elife">
        <title>Chloroplast acquisition without the gene transfer in kleptoplastic sea slugs, Plakobranchus ocellatus.</title>
        <authorList>
            <person name="Maeda T."/>
            <person name="Takahashi S."/>
            <person name="Yoshida T."/>
            <person name="Shimamura S."/>
            <person name="Takaki Y."/>
            <person name="Nagai Y."/>
            <person name="Toyoda A."/>
            <person name="Suzuki Y."/>
            <person name="Arimoto A."/>
            <person name="Ishii H."/>
            <person name="Satoh N."/>
            <person name="Nishiyama T."/>
            <person name="Hasebe M."/>
            <person name="Maruyama T."/>
            <person name="Minagawa J."/>
            <person name="Obokata J."/>
            <person name="Shigenobu S."/>
        </authorList>
    </citation>
    <scope>NUCLEOTIDE SEQUENCE [LARGE SCALE GENOMIC DNA]</scope>
</reference>
<feature type="transmembrane region" description="Helical" evidence="7">
    <location>
        <begin position="239"/>
        <end position="260"/>
    </location>
</feature>
<dbReference type="InterPro" id="IPR006043">
    <property type="entry name" value="NCS2"/>
</dbReference>
<dbReference type="EMBL" id="BLXT01008183">
    <property type="protein sequence ID" value="GFO46322.1"/>
    <property type="molecule type" value="Genomic_DNA"/>
</dbReference>
<dbReference type="PANTHER" id="PTHR11119">
    <property type="entry name" value="XANTHINE-URACIL / VITAMIN C PERMEASE FAMILY MEMBER"/>
    <property type="match status" value="1"/>
</dbReference>
<dbReference type="GO" id="GO:0016020">
    <property type="term" value="C:membrane"/>
    <property type="evidence" value="ECO:0007669"/>
    <property type="project" value="UniProtKB-SubCell"/>
</dbReference>
<organism evidence="8 9">
    <name type="scientific">Plakobranchus ocellatus</name>
    <dbReference type="NCBI Taxonomy" id="259542"/>
    <lineage>
        <taxon>Eukaryota</taxon>
        <taxon>Metazoa</taxon>
        <taxon>Spiralia</taxon>
        <taxon>Lophotrochozoa</taxon>
        <taxon>Mollusca</taxon>
        <taxon>Gastropoda</taxon>
        <taxon>Heterobranchia</taxon>
        <taxon>Euthyneura</taxon>
        <taxon>Panpulmonata</taxon>
        <taxon>Sacoglossa</taxon>
        <taxon>Placobranchoidea</taxon>
        <taxon>Plakobranchidae</taxon>
        <taxon>Plakobranchus</taxon>
    </lineage>
</organism>
<sequence>MSDDNLTNGELKDLNGYSNQPNKDQTQRFTLEQHQSPNGHDNLEDEAGNGGIKSSVEATALLEKEIVIEEDSTHASLRYGLLSRPPAFVTLMSALQHILLAISSCLATSQVVADAACAPYDHPVRSILFCTTLFMVGVCTFLQTTFGIRLPVFQGPSSSFLVPLLALRGNPDWACTPTQDYGEEAFGNITMNSSTASTSSPPEEDPMPGIFWRLQMMSGSLMVAALLEVILSGFGLLKLIIRAIGPITVACTVSLIGVSLYKVPLIYGRPSFWMTFGCAVLVVIFVLYCRNISVPLPRIGNDNKNSERPRFYIFQLIPVLLALIVMWVVTWVLTLANVFTDVKDDIGYLARADAKLSVIGRSRWLQITYPGQFGTPRLNVPLISGFLVAFFTSMIESVGDYFAAQKVCQVPLPPDHAVSRGILTEGLGSVISGAVGAGHATTSYSANIALLSVSKTASRHVMYAASALLIVVSLLGKAGAALTTVPNPVLGGILVVLVGTVFSIGIENLRHVDMRSSRNMVVVGLPFICGIMIPACLDMYPDVIDSGTPAVDQVLRVMLGMPMFIGGSLALILDNTVPGSLESRGMADVRKATERTASSTDLTVVTTSDIYSWTIYPRLLRLLPCLAKLPFMPKT</sequence>
<evidence type="ECO:0000256" key="2">
    <source>
        <dbReference type="ARBA" id="ARBA00008821"/>
    </source>
</evidence>
<evidence type="ECO:0000313" key="8">
    <source>
        <dbReference type="EMBL" id="GFO46322.1"/>
    </source>
</evidence>
<keyword evidence="9" id="KW-1185">Reference proteome</keyword>
<protein>
    <submittedName>
        <fullName evidence="8">Solute carrier family 23 member 2</fullName>
    </submittedName>
</protein>
<keyword evidence="4 7" id="KW-1133">Transmembrane helix</keyword>
<feature type="transmembrane region" description="Helical" evidence="7">
    <location>
        <begin position="127"/>
        <end position="148"/>
    </location>
</feature>
<accession>A0AAV4DPQ7</accession>
<comment type="caution">
    <text evidence="8">The sequence shown here is derived from an EMBL/GenBank/DDBJ whole genome shotgun (WGS) entry which is preliminary data.</text>
</comment>
<evidence type="ECO:0000256" key="5">
    <source>
        <dbReference type="ARBA" id="ARBA00023136"/>
    </source>
</evidence>
<evidence type="ECO:0000256" key="7">
    <source>
        <dbReference type="SAM" id="Phobius"/>
    </source>
</evidence>
<comment type="similarity">
    <text evidence="2">Belongs to the nucleobase:cation symporter-2 (NCS2) (TC 2.A.40) family.</text>
</comment>
<gene>
    <name evidence="8" type="ORF">PoB_007282700</name>
</gene>
<feature type="transmembrane region" description="Helical" evidence="7">
    <location>
        <begin position="311"/>
        <end position="333"/>
    </location>
</feature>
<feature type="compositionally biased region" description="Polar residues" evidence="6">
    <location>
        <begin position="16"/>
        <end position="39"/>
    </location>
</feature>
<feature type="transmembrane region" description="Helical" evidence="7">
    <location>
        <begin position="378"/>
        <end position="395"/>
    </location>
</feature>
<feature type="transmembrane region" description="Helical" evidence="7">
    <location>
        <begin position="461"/>
        <end position="483"/>
    </location>
</feature>
<feature type="transmembrane region" description="Helical" evidence="7">
    <location>
        <begin position="521"/>
        <end position="541"/>
    </location>
</feature>
<dbReference type="Proteomes" id="UP000735302">
    <property type="component" value="Unassembled WGS sequence"/>
</dbReference>
<evidence type="ECO:0000256" key="1">
    <source>
        <dbReference type="ARBA" id="ARBA00004141"/>
    </source>
</evidence>
<dbReference type="GO" id="GO:0022857">
    <property type="term" value="F:transmembrane transporter activity"/>
    <property type="evidence" value="ECO:0007669"/>
    <property type="project" value="InterPro"/>
</dbReference>
<keyword evidence="3 7" id="KW-0812">Transmembrane</keyword>
<comment type="subcellular location">
    <subcellularLocation>
        <location evidence="1">Membrane</location>
        <topology evidence="1">Multi-pass membrane protein</topology>
    </subcellularLocation>
</comment>
<evidence type="ECO:0000256" key="4">
    <source>
        <dbReference type="ARBA" id="ARBA00022989"/>
    </source>
</evidence>
<feature type="region of interest" description="Disordered" evidence="6">
    <location>
        <begin position="1"/>
        <end position="49"/>
    </location>
</feature>